<organism evidence="2 3">
    <name type="scientific">Heyndrickxia acidicola</name>
    <dbReference type="NCBI Taxonomy" id="209389"/>
    <lineage>
        <taxon>Bacteria</taxon>
        <taxon>Bacillati</taxon>
        <taxon>Bacillota</taxon>
        <taxon>Bacilli</taxon>
        <taxon>Bacillales</taxon>
        <taxon>Bacillaceae</taxon>
        <taxon>Heyndrickxia</taxon>
    </lineage>
</organism>
<reference evidence="2 3" key="1">
    <citation type="submission" date="2023-03" db="EMBL/GenBank/DDBJ databases">
        <title>Bacillus Genome Sequencing.</title>
        <authorList>
            <person name="Dunlap C."/>
        </authorList>
    </citation>
    <scope>NUCLEOTIDE SEQUENCE [LARGE SCALE GENOMIC DNA]</scope>
    <source>
        <strain evidence="2 3">B-23453</strain>
    </source>
</reference>
<evidence type="ECO:0000313" key="3">
    <source>
        <dbReference type="Proteomes" id="UP001341444"/>
    </source>
</evidence>
<dbReference type="RefSeq" id="WP_066266199.1">
    <property type="nucleotide sequence ID" value="NZ_JARMAB010000009.1"/>
</dbReference>
<keyword evidence="2" id="KW-0413">Isomerase</keyword>
<dbReference type="InterPro" id="IPR050312">
    <property type="entry name" value="IolE/XylAMocC-like"/>
</dbReference>
<dbReference type="PANTHER" id="PTHR12110">
    <property type="entry name" value="HYDROXYPYRUVATE ISOMERASE"/>
    <property type="match status" value="1"/>
</dbReference>
<feature type="domain" description="Xylose isomerase-like TIM barrel" evidence="1">
    <location>
        <begin position="28"/>
        <end position="258"/>
    </location>
</feature>
<dbReference type="Gene3D" id="3.20.20.150">
    <property type="entry name" value="Divalent-metal-dependent TIM barrel enzymes"/>
    <property type="match status" value="1"/>
</dbReference>
<dbReference type="PANTHER" id="PTHR12110:SF41">
    <property type="entry name" value="INOSOSE DEHYDRATASE"/>
    <property type="match status" value="1"/>
</dbReference>
<dbReference type="GO" id="GO:0016853">
    <property type="term" value="F:isomerase activity"/>
    <property type="evidence" value="ECO:0007669"/>
    <property type="project" value="UniProtKB-KW"/>
</dbReference>
<proteinExistence type="predicted"/>
<name>A0ABU6MJ12_9BACI</name>
<evidence type="ECO:0000313" key="2">
    <source>
        <dbReference type="EMBL" id="MED1203055.1"/>
    </source>
</evidence>
<evidence type="ECO:0000259" key="1">
    <source>
        <dbReference type="Pfam" id="PF01261"/>
    </source>
</evidence>
<gene>
    <name evidence="2" type="ORF">P4T90_08095</name>
</gene>
<dbReference type="InterPro" id="IPR036237">
    <property type="entry name" value="Xyl_isomerase-like_sf"/>
</dbReference>
<accession>A0ABU6MJ12</accession>
<dbReference type="EMBL" id="JARMAB010000009">
    <property type="protein sequence ID" value="MED1203055.1"/>
    <property type="molecule type" value="Genomic_DNA"/>
</dbReference>
<dbReference type="SUPFAM" id="SSF51658">
    <property type="entry name" value="Xylose isomerase-like"/>
    <property type="match status" value="1"/>
</dbReference>
<sequence length="287" mass="32943">MTIKGKIGVQMFNLKNKVAEIGAYETMRKIKELGYNYAEVTQIPMTSENVSELKRASKDFDIKITSISAPLDTMPGMPGESLKSHFEKIVNDCKALDCKFIRIGMMPVNLMGHKEKVMTYIQDAEAMANKLAEYGIELYYHNHHIEFEKYDGACLLDIMKDNTSKLGYELDVHWIQRGGQNPVEVIKRFAGRVSLIHLKDYRIGHMDLTEEDMSDHTKFNQKFTNIIEFAELGEGNLNITEIMKAGLESGVQYFLVEQDDTYGRDPFDCLEISANYLREQGYAEWFN</sequence>
<comment type="caution">
    <text evidence="2">The sequence shown here is derived from an EMBL/GenBank/DDBJ whole genome shotgun (WGS) entry which is preliminary data.</text>
</comment>
<dbReference type="Proteomes" id="UP001341444">
    <property type="component" value="Unassembled WGS sequence"/>
</dbReference>
<protein>
    <submittedName>
        <fullName evidence="2">Sugar phosphate isomerase/epimerase</fullName>
    </submittedName>
</protein>
<keyword evidence="3" id="KW-1185">Reference proteome</keyword>
<dbReference type="Pfam" id="PF01261">
    <property type="entry name" value="AP_endonuc_2"/>
    <property type="match status" value="1"/>
</dbReference>
<dbReference type="InterPro" id="IPR013022">
    <property type="entry name" value="Xyl_isomerase-like_TIM-brl"/>
</dbReference>